<accession>A0A5A7QGU9</accession>
<evidence type="ECO:0000313" key="1">
    <source>
        <dbReference type="EMBL" id="GER44565.1"/>
    </source>
</evidence>
<dbReference type="PANTHER" id="PTHR33103">
    <property type="entry name" value="OS01G0153900 PROTEIN"/>
    <property type="match status" value="1"/>
</dbReference>
<dbReference type="Pfam" id="PF05056">
    <property type="entry name" value="DUF674"/>
    <property type="match status" value="1"/>
</dbReference>
<proteinExistence type="predicted"/>
<comment type="caution">
    <text evidence="1">The sequence shown here is derived from an EMBL/GenBank/DDBJ whole genome shotgun (WGS) entry which is preliminary data.</text>
</comment>
<gene>
    <name evidence="1" type="ORF">STAS_21468</name>
</gene>
<name>A0A5A7QGU9_STRAF</name>
<reference evidence="2" key="1">
    <citation type="journal article" date="2019" name="Curr. Biol.">
        <title>Genome Sequence of Striga asiatica Provides Insight into the Evolution of Plant Parasitism.</title>
        <authorList>
            <person name="Yoshida S."/>
            <person name="Kim S."/>
            <person name="Wafula E.K."/>
            <person name="Tanskanen J."/>
            <person name="Kim Y.M."/>
            <person name="Honaas L."/>
            <person name="Yang Z."/>
            <person name="Spallek T."/>
            <person name="Conn C.E."/>
            <person name="Ichihashi Y."/>
            <person name="Cheong K."/>
            <person name="Cui S."/>
            <person name="Der J.P."/>
            <person name="Gundlach H."/>
            <person name="Jiao Y."/>
            <person name="Hori C."/>
            <person name="Ishida J.K."/>
            <person name="Kasahara H."/>
            <person name="Kiba T."/>
            <person name="Kim M.S."/>
            <person name="Koo N."/>
            <person name="Laohavisit A."/>
            <person name="Lee Y.H."/>
            <person name="Lumba S."/>
            <person name="McCourt P."/>
            <person name="Mortimer J.C."/>
            <person name="Mutuku J.M."/>
            <person name="Nomura T."/>
            <person name="Sasaki-Sekimoto Y."/>
            <person name="Seto Y."/>
            <person name="Wang Y."/>
            <person name="Wakatake T."/>
            <person name="Sakakibara H."/>
            <person name="Demura T."/>
            <person name="Yamaguchi S."/>
            <person name="Yoneyama K."/>
            <person name="Manabe R.I."/>
            <person name="Nelson D.C."/>
            <person name="Schulman A.H."/>
            <person name="Timko M.P."/>
            <person name="dePamphilis C.W."/>
            <person name="Choi D."/>
            <person name="Shirasu K."/>
        </authorList>
    </citation>
    <scope>NUCLEOTIDE SEQUENCE [LARGE SCALE GENOMIC DNA]</scope>
    <source>
        <strain evidence="2">cv. UVA1</strain>
    </source>
</reference>
<protein>
    <submittedName>
        <fullName evidence="1">Uncharacterized protein</fullName>
    </submittedName>
</protein>
<organism evidence="1 2">
    <name type="scientific">Striga asiatica</name>
    <name type="common">Asiatic witchweed</name>
    <name type="synonym">Buchnera asiatica</name>
    <dbReference type="NCBI Taxonomy" id="4170"/>
    <lineage>
        <taxon>Eukaryota</taxon>
        <taxon>Viridiplantae</taxon>
        <taxon>Streptophyta</taxon>
        <taxon>Embryophyta</taxon>
        <taxon>Tracheophyta</taxon>
        <taxon>Spermatophyta</taxon>
        <taxon>Magnoliopsida</taxon>
        <taxon>eudicotyledons</taxon>
        <taxon>Gunneridae</taxon>
        <taxon>Pentapetalae</taxon>
        <taxon>asterids</taxon>
        <taxon>lamiids</taxon>
        <taxon>Lamiales</taxon>
        <taxon>Orobanchaceae</taxon>
        <taxon>Buchnereae</taxon>
        <taxon>Striga</taxon>
    </lineage>
</organism>
<dbReference type="OrthoDB" id="2014278at2759"/>
<keyword evidence="2" id="KW-1185">Reference proteome</keyword>
<evidence type="ECO:0000313" key="2">
    <source>
        <dbReference type="Proteomes" id="UP000325081"/>
    </source>
</evidence>
<sequence>MVKKKRKMSNSSIRLKLLIDTRAKRVLFAEADKDCVDFLFYILSLPVAKLIDLVGKQGMVGSLANLYESIENLNDSYVQPNQAKDTLLKPSYTASSAVPLLALEDSSSGAGRKTFYKCSCNNFYFSDSQDATCPTCRQKMTRELQYVGPPVVQSVSSGAEGGFVKGVVTYMVMDDLAVSPMSTISSITLLNKFNIKEVGALKEKVVNFGMTEFCGGEVVEGFFGDQECAYPCFLQPNSMSVVEASLYLINIFC</sequence>
<dbReference type="AlphaFoldDB" id="A0A5A7QGU9"/>
<dbReference type="Proteomes" id="UP000325081">
    <property type="component" value="Unassembled WGS sequence"/>
</dbReference>
<dbReference type="PANTHER" id="PTHR33103:SF19">
    <property type="entry name" value="OS09G0544700 PROTEIN"/>
    <property type="match status" value="1"/>
</dbReference>
<dbReference type="EMBL" id="BKCP01007015">
    <property type="protein sequence ID" value="GER44565.1"/>
    <property type="molecule type" value="Genomic_DNA"/>
</dbReference>
<dbReference type="InterPro" id="IPR007750">
    <property type="entry name" value="DUF674"/>
</dbReference>